<feature type="binding site" description="axial binding residue" evidence="5">
    <location>
        <position position="85"/>
    </location>
    <ligand>
        <name>chlorophyll b</name>
        <dbReference type="ChEBI" id="CHEBI:61721"/>
        <label>1</label>
    </ligand>
    <ligandPart>
        <name>Mg</name>
        <dbReference type="ChEBI" id="CHEBI:25107"/>
    </ligandPart>
</feature>
<feature type="binding site" evidence="5">
    <location>
        <position position="54"/>
    </location>
    <ligand>
        <name>chlorophyll a</name>
        <dbReference type="ChEBI" id="CHEBI:58416"/>
        <label>1</label>
    </ligand>
</feature>
<feature type="binding site" evidence="5">
    <location>
        <position position="60"/>
    </location>
    <ligand>
        <name>chlorophyll a</name>
        <dbReference type="ChEBI" id="CHEBI:58416"/>
        <label>1</label>
    </ligand>
</feature>
<keyword evidence="2" id="KW-0150">Chloroplast</keyword>
<comment type="subcellular location">
    <subcellularLocation>
        <location evidence="1">Plastid</location>
        <location evidence="1">Chloroplast</location>
    </subcellularLocation>
</comment>
<feature type="binding site" evidence="5">
    <location>
        <position position="83"/>
    </location>
    <ligand>
        <name>chlorophyll a</name>
        <dbReference type="ChEBI" id="CHEBI:58416"/>
        <label>1</label>
    </ligand>
</feature>
<evidence type="ECO:0000256" key="3">
    <source>
        <dbReference type="ARBA" id="ARBA00022531"/>
    </source>
</evidence>
<proteinExistence type="predicted"/>
<dbReference type="Pfam" id="PF00504">
    <property type="entry name" value="Chloroa_b-bind"/>
    <property type="match status" value="1"/>
</dbReference>
<dbReference type="InterPro" id="IPR001344">
    <property type="entry name" value="Chloro_AB-bd_pln"/>
</dbReference>
<feature type="binding site" evidence="5">
    <location>
        <position position="203"/>
    </location>
    <ligand>
        <name>chlorophyll a</name>
        <dbReference type="ChEBI" id="CHEBI:58416"/>
        <label>1</label>
    </ligand>
</feature>
<organism evidence="6 7">
    <name type="scientific">Emiliania huxleyi (strain CCMP1516)</name>
    <dbReference type="NCBI Taxonomy" id="280463"/>
    <lineage>
        <taxon>Eukaryota</taxon>
        <taxon>Haptista</taxon>
        <taxon>Haptophyta</taxon>
        <taxon>Prymnesiophyceae</taxon>
        <taxon>Isochrysidales</taxon>
        <taxon>Noelaerhabdaceae</taxon>
        <taxon>Emiliania</taxon>
    </lineage>
</organism>
<dbReference type="HOGENOM" id="CLU_057943_4_0_1"/>
<feature type="binding site" evidence="5">
    <location>
        <position position="208"/>
    </location>
    <ligand>
        <name>chlorophyll a</name>
        <dbReference type="ChEBI" id="CHEBI:58416"/>
        <label>1</label>
    </ligand>
</feature>
<keyword evidence="4" id="KW-0934">Plastid</keyword>
<keyword evidence="5" id="KW-0148">Chlorophyll</keyword>
<name>A0A0D3JK82_EMIH1</name>
<evidence type="ECO:0000256" key="4">
    <source>
        <dbReference type="ARBA" id="ARBA00022640"/>
    </source>
</evidence>
<dbReference type="SUPFAM" id="SSF103511">
    <property type="entry name" value="Chlorophyll a-b binding protein"/>
    <property type="match status" value="1"/>
</dbReference>
<dbReference type="GeneID" id="17269462"/>
<dbReference type="SMR" id="A0A0D3JK82"/>
<keyword evidence="3" id="KW-0602">Photosynthesis</keyword>
<dbReference type="AlphaFoldDB" id="A0A0D3JK82"/>
<accession>A0A0D3JK82</accession>
<dbReference type="GO" id="GO:0009765">
    <property type="term" value="P:photosynthesis, light harvesting"/>
    <property type="evidence" value="ECO:0007669"/>
    <property type="project" value="InterPro"/>
</dbReference>
<reference evidence="7" key="1">
    <citation type="journal article" date="2013" name="Nature">
        <title>Pan genome of the phytoplankton Emiliania underpins its global distribution.</title>
        <authorList>
            <person name="Read B.A."/>
            <person name="Kegel J."/>
            <person name="Klute M.J."/>
            <person name="Kuo A."/>
            <person name="Lefebvre S.C."/>
            <person name="Maumus F."/>
            <person name="Mayer C."/>
            <person name="Miller J."/>
            <person name="Monier A."/>
            <person name="Salamov A."/>
            <person name="Young J."/>
            <person name="Aguilar M."/>
            <person name="Claverie J.M."/>
            <person name="Frickenhaus S."/>
            <person name="Gonzalez K."/>
            <person name="Herman E.K."/>
            <person name="Lin Y.C."/>
            <person name="Napier J."/>
            <person name="Ogata H."/>
            <person name="Sarno A.F."/>
            <person name="Shmutz J."/>
            <person name="Schroeder D."/>
            <person name="de Vargas C."/>
            <person name="Verret F."/>
            <person name="von Dassow P."/>
            <person name="Valentin K."/>
            <person name="Van de Peer Y."/>
            <person name="Wheeler G."/>
            <person name="Dacks J.B."/>
            <person name="Delwiche C.F."/>
            <person name="Dyhrman S.T."/>
            <person name="Glockner G."/>
            <person name="John U."/>
            <person name="Richards T."/>
            <person name="Worden A.Z."/>
            <person name="Zhang X."/>
            <person name="Grigoriev I.V."/>
            <person name="Allen A.E."/>
            <person name="Bidle K."/>
            <person name="Borodovsky M."/>
            <person name="Bowler C."/>
            <person name="Brownlee C."/>
            <person name="Cock J.M."/>
            <person name="Elias M."/>
            <person name="Gladyshev V.N."/>
            <person name="Groth M."/>
            <person name="Guda C."/>
            <person name="Hadaegh A."/>
            <person name="Iglesias-Rodriguez M.D."/>
            <person name="Jenkins J."/>
            <person name="Jones B.M."/>
            <person name="Lawson T."/>
            <person name="Leese F."/>
            <person name="Lindquist E."/>
            <person name="Lobanov A."/>
            <person name="Lomsadze A."/>
            <person name="Malik S.B."/>
            <person name="Marsh M.E."/>
            <person name="Mackinder L."/>
            <person name="Mock T."/>
            <person name="Mueller-Roeber B."/>
            <person name="Pagarete A."/>
            <person name="Parker M."/>
            <person name="Probert I."/>
            <person name="Quesneville H."/>
            <person name="Raines C."/>
            <person name="Rensing S.A."/>
            <person name="Riano-Pachon D.M."/>
            <person name="Richier S."/>
            <person name="Rokitta S."/>
            <person name="Shiraiwa Y."/>
            <person name="Soanes D.M."/>
            <person name="van der Giezen M."/>
            <person name="Wahlund T.M."/>
            <person name="Williams B."/>
            <person name="Wilson W."/>
            <person name="Wolfe G."/>
            <person name="Wurch L.L."/>
        </authorList>
    </citation>
    <scope>NUCLEOTIDE SEQUENCE</scope>
</reference>
<dbReference type="eggNOG" id="ENOG502SKW3">
    <property type="taxonomic scope" value="Eukaryota"/>
</dbReference>
<evidence type="ECO:0000256" key="2">
    <source>
        <dbReference type="ARBA" id="ARBA00022528"/>
    </source>
</evidence>
<dbReference type="GO" id="GO:0016168">
    <property type="term" value="F:chlorophyll binding"/>
    <property type="evidence" value="ECO:0007669"/>
    <property type="project" value="UniProtKB-KW"/>
</dbReference>
<dbReference type="PaxDb" id="2903-EOD23917"/>
<dbReference type="EnsemblProtists" id="EOD23917">
    <property type="protein sequence ID" value="EOD23917"/>
    <property type="gene ID" value="EMIHUDRAFT_415729"/>
</dbReference>
<dbReference type="PANTHER" id="PTHR21649">
    <property type="entry name" value="CHLOROPHYLL A/B BINDING PROTEIN"/>
    <property type="match status" value="1"/>
</dbReference>
<reference evidence="6" key="2">
    <citation type="submission" date="2024-10" db="UniProtKB">
        <authorList>
            <consortium name="EnsemblProtists"/>
        </authorList>
    </citation>
    <scope>IDENTIFICATION</scope>
</reference>
<evidence type="ECO:0000256" key="1">
    <source>
        <dbReference type="ARBA" id="ARBA00004229"/>
    </source>
</evidence>
<dbReference type="GO" id="GO:0009507">
    <property type="term" value="C:chloroplast"/>
    <property type="evidence" value="ECO:0007669"/>
    <property type="project" value="UniProtKB-SubCell"/>
</dbReference>
<feature type="binding site" evidence="5">
    <location>
        <position position="206"/>
    </location>
    <ligand>
        <name>chlorophyll a</name>
        <dbReference type="ChEBI" id="CHEBI:58416"/>
        <label>1</label>
    </ligand>
</feature>
<dbReference type="OMA" id="EFWRENS"/>
<dbReference type="InterPro" id="IPR022796">
    <property type="entry name" value="Chloroa_b-bind"/>
</dbReference>
<keyword evidence="5" id="KW-0157">Chromophore</keyword>
<dbReference type="Proteomes" id="UP000013827">
    <property type="component" value="Unassembled WGS sequence"/>
</dbReference>
<sequence>MLSASVALSAGSAAITAPVAAPGRGAVRAAAPALMDKSGLEGFAKELNPVVGYWDPLNLSNGEFWGDSNSATIGFLRESEIKHGRVAMAGFVGYIVHANDIRFPWDKVAMAAPKGLSPQELWDVTPEAAKWQIILTIAFLEFWRENSYILSKEGEQHYMRGGKPGYFPTFSELPHPVPFNLFDPFGFSKNASPEKKAKGLLAEVNNGRLAMIGLMGFLSEAKVPGSVPALANVGIRPYAGEVMAPFDANFHLF</sequence>
<dbReference type="RefSeq" id="XP_005776346.1">
    <property type="nucleotide sequence ID" value="XM_005776289.1"/>
</dbReference>
<evidence type="ECO:0000256" key="5">
    <source>
        <dbReference type="PIRSR" id="PIRSR601344-1"/>
    </source>
</evidence>
<keyword evidence="7" id="KW-1185">Reference proteome</keyword>
<dbReference type="KEGG" id="ehx:EMIHUDRAFT_415729"/>
<dbReference type="GO" id="GO:0016020">
    <property type="term" value="C:membrane"/>
    <property type="evidence" value="ECO:0007669"/>
    <property type="project" value="InterPro"/>
</dbReference>
<evidence type="ECO:0008006" key="8">
    <source>
        <dbReference type="Google" id="ProtNLM"/>
    </source>
</evidence>
<feature type="binding site" evidence="5">
    <location>
        <position position="80"/>
    </location>
    <ligand>
        <name>chlorophyll a</name>
        <dbReference type="ChEBI" id="CHEBI:58416"/>
        <label>1</label>
    </ligand>
</feature>
<dbReference type="Gene3D" id="1.10.3460.10">
    <property type="entry name" value="Chlorophyll a/b binding protein domain"/>
    <property type="match status" value="1"/>
</dbReference>
<evidence type="ECO:0000313" key="7">
    <source>
        <dbReference type="Proteomes" id="UP000013827"/>
    </source>
</evidence>
<evidence type="ECO:0000313" key="6">
    <source>
        <dbReference type="EnsemblProtists" id="EOD23917"/>
    </source>
</evidence>
<protein>
    <recommendedName>
        <fullName evidence="8">Light harvesting protein</fullName>
    </recommendedName>
</protein>